<gene>
    <name evidence="1" type="ORF">G3435_17620</name>
</gene>
<sequence>MRDLSSLPNLTIALVQTTLAWQDRLANYEHFEALLEQA</sequence>
<comment type="caution">
    <text evidence="1">The sequence shown here is derived from an EMBL/GenBank/DDBJ whole genome shotgun (WGS) entry which is preliminary data.</text>
</comment>
<dbReference type="EMBL" id="JAAHBV010000392">
    <property type="protein sequence ID" value="NER61289.1"/>
    <property type="molecule type" value="Genomic_DNA"/>
</dbReference>
<keyword evidence="1" id="KW-0378">Hydrolase</keyword>
<feature type="non-terminal residue" evidence="1">
    <location>
        <position position="38"/>
    </location>
</feature>
<dbReference type="Proteomes" id="UP000480410">
    <property type="component" value="Unassembled WGS sequence"/>
</dbReference>
<organism evidence="1 2">
    <name type="scientific">Pseudomonas brassicae</name>
    <dbReference type="NCBI Taxonomy" id="2708063"/>
    <lineage>
        <taxon>Bacteria</taxon>
        <taxon>Pseudomonadati</taxon>
        <taxon>Pseudomonadota</taxon>
        <taxon>Gammaproteobacteria</taxon>
        <taxon>Pseudomonadales</taxon>
        <taxon>Pseudomonadaceae</taxon>
        <taxon>Pseudomonas</taxon>
    </lineage>
</organism>
<accession>A0A6M0D090</accession>
<dbReference type="AlphaFoldDB" id="A0A6M0D090"/>
<evidence type="ECO:0000313" key="1">
    <source>
        <dbReference type="EMBL" id="NER61289.1"/>
    </source>
</evidence>
<dbReference type="GO" id="GO:0016787">
    <property type="term" value="F:hydrolase activity"/>
    <property type="evidence" value="ECO:0007669"/>
    <property type="project" value="UniProtKB-KW"/>
</dbReference>
<name>A0A6M0D090_9PSED</name>
<evidence type="ECO:0000313" key="2">
    <source>
        <dbReference type="Proteomes" id="UP000480410"/>
    </source>
</evidence>
<protein>
    <submittedName>
        <fullName evidence="1">Amidohydrolase</fullName>
    </submittedName>
</protein>
<proteinExistence type="predicted"/>
<reference evidence="1 2" key="1">
    <citation type="submission" date="2020-02" db="EMBL/GenBank/DDBJ databases">
        <title>Broccoli isolated Pseudomonas sp.</title>
        <authorList>
            <person name="Fujikawa T."/>
            <person name="Sawada H."/>
        </authorList>
    </citation>
    <scope>NUCLEOTIDE SEQUENCE [LARGE SCALE GENOMIC DNA]</scope>
    <source>
        <strain evidence="1 2">MAFF212428</strain>
    </source>
</reference>